<reference evidence="3" key="1">
    <citation type="journal article" date="2019" name="Int. J. Syst. Evol. Microbiol.">
        <title>The Global Catalogue of Microorganisms (GCM) 10K type strain sequencing project: providing services to taxonomists for standard genome sequencing and annotation.</title>
        <authorList>
            <consortium name="The Broad Institute Genomics Platform"/>
            <consortium name="The Broad Institute Genome Sequencing Center for Infectious Disease"/>
            <person name="Wu L."/>
            <person name="Ma J."/>
        </authorList>
    </citation>
    <scope>NUCLEOTIDE SEQUENCE [LARGE SCALE GENOMIC DNA]</scope>
    <source>
        <strain evidence="3">KCTC 42398</strain>
    </source>
</reference>
<sequence>MKYTIVILAFLISALSFGQSGAIKGNLSDLESNNEPLMFAKVSIKENGVETMTDENGAFKFENLKDGTYTLVYSFVGYETVEKQINVLSGNTIATKATLKASSISLDELMLTLASNDEDATTVASDK</sequence>
<evidence type="ECO:0000313" key="2">
    <source>
        <dbReference type="EMBL" id="MFD2725119.1"/>
    </source>
</evidence>
<dbReference type="Pfam" id="PF13715">
    <property type="entry name" value="CarbopepD_reg_2"/>
    <property type="match status" value="1"/>
</dbReference>
<dbReference type="RefSeq" id="WP_380288787.1">
    <property type="nucleotide sequence ID" value="NZ_JBHULY010000005.1"/>
</dbReference>
<gene>
    <name evidence="2" type="ORF">ACFSR8_02750</name>
</gene>
<dbReference type="Gene3D" id="2.60.40.1120">
    <property type="entry name" value="Carboxypeptidase-like, regulatory domain"/>
    <property type="match status" value="1"/>
</dbReference>
<feature type="signal peptide" evidence="1">
    <location>
        <begin position="1"/>
        <end position="18"/>
    </location>
</feature>
<accession>A0ABW5T7D3</accession>
<comment type="caution">
    <text evidence="2">The sequence shown here is derived from an EMBL/GenBank/DDBJ whole genome shotgun (WGS) entry which is preliminary data.</text>
</comment>
<protein>
    <submittedName>
        <fullName evidence="2">Carboxypeptidase-like regulatory domain-containing protein</fullName>
    </submittedName>
</protein>
<organism evidence="2 3">
    <name type="scientific">Hyunsoonleella rubra</name>
    <dbReference type="NCBI Taxonomy" id="1737062"/>
    <lineage>
        <taxon>Bacteria</taxon>
        <taxon>Pseudomonadati</taxon>
        <taxon>Bacteroidota</taxon>
        <taxon>Flavobacteriia</taxon>
        <taxon>Flavobacteriales</taxon>
        <taxon>Flavobacteriaceae</taxon>
    </lineage>
</organism>
<dbReference type="InterPro" id="IPR013784">
    <property type="entry name" value="Carb-bd-like_fold"/>
</dbReference>
<evidence type="ECO:0000256" key="1">
    <source>
        <dbReference type="SAM" id="SignalP"/>
    </source>
</evidence>
<proteinExistence type="predicted"/>
<keyword evidence="3" id="KW-1185">Reference proteome</keyword>
<name>A0ABW5T7D3_9FLAO</name>
<dbReference type="SUPFAM" id="SSF49452">
    <property type="entry name" value="Starch-binding domain-like"/>
    <property type="match status" value="1"/>
</dbReference>
<dbReference type="EMBL" id="JBHULY010000005">
    <property type="protein sequence ID" value="MFD2725119.1"/>
    <property type="molecule type" value="Genomic_DNA"/>
</dbReference>
<feature type="chain" id="PRO_5046598078" evidence="1">
    <location>
        <begin position="19"/>
        <end position="127"/>
    </location>
</feature>
<keyword evidence="1" id="KW-0732">Signal</keyword>
<dbReference type="Proteomes" id="UP001597476">
    <property type="component" value="Unassembled WGS sequence"/>
</dbReference>
<evidence type="ECO:0000313" key="3">
    <source>
        <dbReference type="Proteomes" id="UP001597476"/>
    </source>
</evidence>